<keyword evidence="1" id="KW-0472">Membrane</keyword>
<comment type="caution">
    <text evidence="3">The sequence shown here is derived from an EMBL/GenBank/DDBJ whole genome shotgun (WGS) entry which is preliminary data.</text>
</comment>
<keyword evidence="1" id="KW-0812">Transmembrane</keyword>
<sequence>MVVGTRPERREQRPRRVPRDAWADNLRTLLVAGVVLAHAVIAWTGVGNWVLTTTPVRDPLLTFLLLLSLVGSFFGMALFFWIAGLYSAPSLRRKGPRAFFRDRLVRLGVPLLLFVLLLAPFVEYVDSSNAGWDQGFWALTLTVVWVPPLSGLMLPPAWGPTWFLAVLLVLSAGYATVRAVLPRPERVSTLRGRHLAGVGVLVAGASFLVRLGVPLGDEWLRLPLPQAPAWVAGFTLGVVGAERGWFHDPVLARRAGRVACVAAGATAIVIAVSSRTGTDIALFAGGGTWQSLVAAALEAVLVVTVPVWLIDVFRRRADHQGPLAREAGRAAYAAFLLHQPVLVGLVLASQHVAWPPEVSFLVVSAAAVAGSFALGALVVRLPGASRVI</sequence>
<dbReference type="GO" id="GO:0016747">
    <property type="term" value="F:acyltransferase activity, transferring groups other than amino-acyl groups"/>
    <property type="evidence" value="ECO:0007669"/>
    <property type="project" value="InterPro"/>
</dbReference>
<feature type="domain" description="Acyltransferase 3" evidence="2">
    <location>
        <begin position="21"/>
        <end position="374"/>
    </location>
</feature>
<feature type="transmembrane region" description="Helical" evidence="1">
    <location>
        <begin position="289"/>
        <end position="310"/>
    </location>
</feature>
<dbReference type="InterPro" id="IPR050623">
    <property type="entry name" value="Glucan_succinyl_AcylTrfase"/>
</dbReference>
<dbReference type="PANTHER" id="PTHR36927">
    <property type="entry name" value="BLR4337 PROTEIN"/>
    <property type="match status" value="1"/>
</dbReference>
<accession>A0A2A9EMH0</accession>
<feature type="transmembrane region" description="Helical" evidence="1">
    <location>
        <begin position="21"/>
        <end position="43"/>
    </location>
</feature>
<keyword evidence="3" id="KW-0808">Transferase</keyword>
<reference evidence="3 4" key="1">
    <citation type="submission" date="2017-10" db="EMBL/GenBank/DDBJ databases">
        <title>Sequencing the genomes of 1000 actinobacteria strains.</title>
        <authorList>
            <person name="Klenk H.-P."/>
        </authorList>
    </citation>
    <scope>NUCLEOTIDE SEQUENCE [LARGE SCALE GENOMIC DNA]</scope>
    <source>
        <strain evidence="3 4">DSM 21838</strain>
    </source>
</reference>
<feature type="transmembrane region" description="Helical" evidence="1">
    <location>
        <begin position="63"/>
        <end position="83"/>
    </location>
</feature>
<dbReference type="AlphaFoldDB" id="A0A2A9EMH0"/>
<feature type="transmembrane region" description="Helical" evidence="1">
    <location>
        <begin position="193"/>
        <end position="215"/>
    </location>
</feature>
<feature type="transmembrane region" description="Helical" evidence="1">
    <location>
        <begin position="104"/>
        <end position="122"/>
    </location>
</feature>
<organism evidence="3 4">
    <name type="scientific">Georgenia soli</name>
    <dbReference type="NCBI Taxonomy" id="638953"/>
    <lineage>
        <taxon>Bacteria</taxon>
        <taxon>Bacillati</taxon>
        <taxon>Actinomycetota</taxon>
        <taxon>Actinomycetes</taxon>
        <taxon>Micrococcales</taxon>
        <taxon>Bogoriellaceae</taxon>
        <taxon>Georgenia</taxon>
    </lineage>
</organism>
<dbReference type="PANTHER" id="PTHR36927:SF4">
    <property type="entry name" value="BLR5718 PROTEIN"/>
    <property type="match status" value="1"/>
</dbReference>
<feature type="transmembrane region" description="Helical" evidence="1">
    <location>
        <begin position="358"/>
        <end position="379"/>
    </location>
</feature>
<evidence type="ECO:0000256" key="1">
    <source>
        <dbReference type="SAM" id="Phobius"/>
    </source>
</evidence>
<dbReference type="InterPro" id="IPR002656">
    <property type="entry name" value="Acyl_transf_3_dom"/>
</dbReference>
<keyword evidence="4" id="KW-1185">Reference proteome</keyword>
<evidence type="ECO:0000259" key="2">
    <source>
        <dbReference type="Pfam" id="PF01757"/>
    </source>
</evidence>
<evidence type="ECO:0000313" key="3">
    <source>
        <dbReference type="EMBL" id="PFG40164.1"/>
    </source>
</evidence>
<keyword evidence="1" id="KW-1133">Transmembrane helix</keyword>
<feature type="transmembrane region" description="Helical" evidence="1">
    <location>
        <begin position="227"/>
        <end position="246"/>
    </location>
</feature>
<dbReference type="OrthoDB" id="7375713at2"/>
<feature type="transmembrane region" description="Helical" evidence="1">
    <location>
        <begin position="258"/>
        <end position="277"/>
    </location>
</feature>
<protein>
    <submittedName>
        <fullName evidence="3">Fucose 4-O-acetylase-like acetyltransferase</fullName>
    </submittedName>
</protein>
<proteinExistence type="predicted"/>
<dbReference type="Proteomes" id="UP000222106">
    <property type="component" value="Unassembled WGS sequence"/>
</dbReference>
<name>A0A2A9EMH0_9MICO</name>
<feature type="transmembrane region" description="Helical" evidence="1">
    <location>
        <begin position="162"/>
        <end position="181"/>
    </location>
</feature>
<dbReference type="RefSeq" id="WP_098484137.1">
    <property type="nucleotide sequence ID" value="NZ_PDJI01000004.1"/>
</dbReference>
<dbReference type="Pfam" id="PF01757">
    <property type="entry name" value="Acyl_transf_3"/>
    <property type="match status" value="1"/>
</dbReference>
<gene>
    <name evidence="3" type="ORF">ATJ97_2685</name>
</gene>
<feature type="transmembrane region" description="Helical" evidence="1">
    <location>
        <begin position="331"/>
        <end position="352"/>
    </location>
</feature>
<dbReference type="EMBL" id="PDJI01000004">
    <property type="protein sequence ID" value="PFG40164.1"/>
    <property type="molecule type" value="Genomic_DNA"/>
</dbReference>
<evidence type="ECO:0000313" key="4">
    <source>
        <dbReference type="Proteomes" id="UP000222106"/>
    </source>
</evidence>